<reference evidence="1" key="1">
    <citation type="submission" date="2021-02" db="EMBL/GenBank/DDBJ databases">
        <authorList>
            <person name="Nowell W R."/>
        </authorList>
    </citation>
    <scope>NUCLEOTIDE SEQUENCE</scope>
</reference>
<protein>
    <submittedName>
        <fullName evidence="1">Uncharacterized protein</fullName>
    </submittedName>
</protein>
<organism evidence="1 2">
    <name type="scientific">Adineta steineri</name>
    <dbReference type="NCBI Taxonomy" id="433720"/>
    <lineage>
        <taxon>Eukaryota</taxon>
        <taxon>Metazoa</taxon>
        <taxon>Spiralia</taxon>
        <taxon>Gnathifera</taxon>
        <taxon>Rotifera</taxon>
        <taxon>Eurotatoria</taxon>
        <taxon>Bdelloidea</taxon>
        <taxon>Adinetida</taxon>
        <taxon>Adinetidae</taxon>
        <taxon>Adineta</taxon>
    </lineage>
</organism>
<dbReference type="Proteomes" id="UP000663868">
    <property type="component" value="Unassembled WGS sequence"/>
</dbReference>
<comment type="caution">
    <text evidence="1">The sequence shown here is derived from an EMBL/GenBank/DDBJ whole genome shotgun (WGS) entry which is preliminary data.</text>
</comment>
<evidence type="ECO:0000313" key="2">
    <source>
        <dbReference type="Proteomes" id="UP000663868"/>
    </source>
</evidence>
<gene>
    <name evidence="1" type="ORF">KXQ929_LOCUS32332</name>
</gene>
<accession>A0A819SSC6</accession>
<dbReference type="EMBL" id="CAJOBB010003896">
    <property type="protein sequence ID" value="CAF4064172.1"/>
    <property type="molecule type" value="Genomic_DNA"/>
</dbReference>
<feature type="non-terminal residue" evidence="1">
    <location>
        <position position="1"/>
    </location>
</feature>
<sequence length="61" mass="7132">VRSLLRQNSRRALRAGLYKANSTYACQYDGEDNACEHIEFHLCIREQNHGRIFINSAFQVF</sequence>
<dbReference type="AlphaFoldDB" id="A0A819SSC6"/>
<evidence type="ECO:0000313" key="1">
    <source>
        <dbReference type="EMBL" id="CAF4064172.1"/>
    </source>
</evidence>
<proteinExistence type="predicted"/>
<name>A0A819SSC6_9BILA</name>